<dbReference type="InterPro" id="IPR050889">
    <property type="entry name" value="Dendritic_Spine_Reg/Scaffold"/>
</dbReference>
<evidence type="ECO:0000259" key="11">
    <source>
        <dbReference type="Pfam" id="PF25520"/>
    </source>
</evidence>
<dbReference type="GO" id="GO:0061001">
    <property type="term" value="P:regulation of dendritic spine morphogenesis"/>
    <property type="evidence" value="ECO:0007669"/>
    <property type="project" value="TreeGrafter"/>
</dbReference>
<reference evidence="13" key="2">
    <citation type="submission" date="2025-08" db="UniProtKB">
        <authorList>
            <consortium name="Ensembl"/>
        </authorList>
    </citation>
    <scope>IDENTIFICATION</scope>
</reference>
<dbReference type="FunFam" id="1.25.40.20:FF:000036">
    <property type="entry name" value="protein TANC2 isoform X2"/>
    <property type="match status" value="1"/>
</dbReference>
<dbReference type="Pfam" id="PF13181">
    <property type="entry name" value="TPR_8"/>
    <property type="match status" value="1"/>
</dbReference>
<protein>
    <submittedName>
        <fullName evidence="13">Tetratricopeptide repeat, ankyrin repeat and coiled-coil containing 2</fullName>
    </submittedName>
</protein>
<dbReference type="Gene3D" id="1.25.40.10">
    <property type="entry name" value="Tetratricopeptide repeat domain"/>
    <property type="match status" value="1"/>
</dbReference>
<dbReference type="Pfam" id="PF12796">
    <property type="entry name" value="Ank_2"/>
    <property type="match status" value="3"/>
</dbReference>
<feature type="region of interest" description="Disordered" evidence="10">
    <location>
        <begin position="1744"/>
        <end position="1784"/>
    </location>
</feature>
<evidence type="ECO:0000256" key="3">
    <source>
        <dbReference type="ARBA" id="ARBA00022803"/>
    </source>
</evidence>
<evidence type="ECO:0000256" key="6">
    <source>
        <dbReference type="ARBA" id="ARBA00034110"/>
    </source>
</evidence>
<evidence type="ECO:0000256" key="4">
    <source>
        <dbReference type="ARBA" id="ARBA00023018"/>
    </source>
</evidence>
<dbReference type="PROSITE" id="PS50005">
    <property type="entry name" value="TPR"/>
    <property type="match status" value="2"/>
</dbReference>
<feature type="region of interest" description="Disordered" evidence="10">
    <location>
        <begin position="1688"/>
        <end position="1711"/>
    </location>
</feature>
<keyword evidence="14" id="KW-1185">Reference proteome</keyword>
<comment type="subcellular location">
    <subcellularLocation>
        <location evidence="6">Postsynapse</location>
    </subcellularLocation>
</comment>
<feature type="compositionally biased region" description="Low complexity" evidence="10">
    <location>
        <begin position="1849"/>
        <end position="1860"/>
    </location>
</feature>
<dbReference type="Gene3D" id="1.25.40.20">
    <property type="entry name" value="Ankyrin repeat-containing domain"/>
    <property type="match status" value="2"/>
</dbReference>
<proteinExistence type="inferred from homology"/>
<dbReference type="GO" id="GO:0043197">
    <property type="term" value="C:dendritic spine"/>
    <property type="evidence" value="ECO:0007669"/>
    <property type="project" value="TreeGrafter"/>
</dbReference>
<feature type="repeat" description="TPR" evidence="9">
    <location>
        <begin position="1379"/>
        <end position="1412"/>
    </location>
</feature>
<evidence type="ECO:0000256" key="2">
    <source>
        <dbReference type="ARBA" id="ARBA00022737"/>
    </source>
</evidence>
<feature type="domain" description="TANC1/2-like AAA+ ATPase lid" evidence="11">
    <location>
        <begin position="639"/>
        <end position="733"/>
    </location>
</feature>
<dbReference type="FunFam" id="1.25.40.20:FF:000022">
    <property type="entry name" value="protein TANC2 isoform X1"/>
    <property type="match status" value="1"/>
</dbReference>
<keyword evidence="5 8" id="KW-0040">ANK repeat</keyword>
<feature type="compositionally biased region" description="Polar residues" evidence="10">
    <location>
        <begin position="1546"/>
        <end position="1559"/>
    </location>
</feature>
<evidence type="ECO:0000256" key="8">
    <source>
        <dbReference type="PROSITE-ProRule" id="PRU00023"/>
    </source>
</evidence>
<feature type="repeat" description="ANK" evidence="8">
    <location>
        <begin position="1076"/>
        <end position="1108"/>
    </location>
</feature>
<dbReference type="SUPFAM" id="SSF48452">
    <property type="entry name" value="TPR-like"/>
    <property type="match status" value="1"/>
</dbReference>
<evidence type="ECO:0000256" key="5">
    <source>
        <dbReference type="ARBA" id="ARBA00023043"/>
    </source>
</evidence>
<feature type="repeat" description="ANK" evidence="8">
    <location>
        <begin position="1175"/>
        <end position="1207"/>
    </location>
</feature>
<feature type="region of interest" description="Disordered" evidence="10">
    <location>
        <begin position="2044"/>
        <end position="2067"/>
    </location>
</feature>
<dbReference type="PROSITE" id="PS50088">
    <property type="entry name" value="ANK_REPEAT"/>
    <property type="match status" value="6"/>
</dbReference>
<dbReference type="PANTHER" id="PTHR24166:SF21">
    <property type="entry name" value="PROTEIN TANC2"/>
    <property type="match status" value="1"/>
</dbReference>
<feature type="region of interest" description="Disordered" evidence="10">
    <location>
        <begin position="1427"/>
        <end position="1470"/>
    </location>
</feature>
<evidence type="ECO:0000256" key="10">
    <source>
        <dbReference type="SAM" id="MobiDB-lite"/>
    </source>
</evidence>
<dbReference type="SMART" id="SM00028">
    <property type="entry name" value="TPR"/>
    <property type="match status" value="3"/>
</dbReference>
<feature type="repeat" description="ANK" evidence="8">
    <location>
        <begin position="1142"/>
        <end position="1174"/>
    </location>
</feature>
<comment type="similarity">
    <text evidence="7">Belongs to the TANC family.</text>
</comment>
<organism evidence="13 14">
    <name type="scientific">Pygocentrus nattereri</name>
    <name type="common">Red-bellied piranha</name>
    <dbReference type="NCBI Taxonomy" id="42514"/>
    <lineage>
        <taxon>Eukaryota</taxon>
        <taxon>Metazoa</taxon>
        <taxon>Chordata</taxon>
        <taxon>Craniata</taxon>
        <taxon>Vertebrata</taxon>
        <taxon>Euteleostomi</taxon>
        <taxon>Actinopterygii</taxon>
        <taxon>Neopterygii</taxon>
        <taxon>Teleostei</taxon>
        <taxon>Ostariophysi</taxon>
        <taxon>Characiformes</taxon>
        <taxon>Characoidei</taxon>
        <taxon>Pygocentrus</taxon>
    </lineage>
</organism>
<feature type="domain" description="TANC1/2-like winged helix" evidence="12">
    <location>
        <begin position="735"/>
        <end position="888"/>
    </location>
</feature>
<dbReference type="GeneTree" id="ENSGT00940000156447"/>
<dbReference type="InterPro" id="IPR019734">
    <property type="entry name" value="TPR_rpt"/>
</dbReference>
<feature type="compositionally biased region" description="Polar residues" evidence="10">
    <location>
        <begin position="189"/>
        <end position="199"/>
    </location>
</feature>
<keyword evidence="3 9" id="KW-0802">TPR repeat</keyword>
<dbReference type="InterPro" id="IPR058056">
    <property type="entry name" value="WH_TANC1/2"/>
</dbReference>
<dbReference type="Ensembl" id="ENSPNAT00000029961.2">
    <property type="protein sequence ID" value="ENSPNAP00000036053.2"/>
    <property type="gene ID" value="ENSPNAG00000004166.2"/>
</dbReference>
<feature type="compositionally biased region" description="Polar residues" evidence="10">
    <location>
        <begin position="1772"/>
        <end position="1784"/>
    </location>
</feature>
<keyword evidence="2" id="KW-0677">Repeat</keyword>
<dbReference type="InterPro" id="IPR036770">
    <property type="entry name" value="Ankyrin_rpt-contain_sf"/>
</dbReference>
<dbReference type="SMART" id="SM00248">
    <property type="entry name" value="ANK"/>
    <property type="match status" value="10"/>
</dbReference>
<evidence type="ECO:0000256" key="7">
    <source>
        <dbReference type="ARBA" id="ARBA00038259"/>
    </source>
</evidence>
<feature type="region of interest" description="Disordered" evidence="10">
    <location>
        <begin position="107"/>
        <end position="144"/>
    </location>
</feature>
<evidence type="ECO:0000259" key="12">
    <source>
        <dbReference type="Pfam" id="PF25521"/>
    </source>
</evidence>
<dbReference type="InterPro" id="IPR058018">
    <property type="entry name" value="AAA_lid_TANC1/2"/>
</dbReference>
<dbReference type="SUPFAM" id="SSF48403">
    <property type="entry name" value="Ankyrin repeat"/>
    <property type="match status" value="1"/>
</dbReference>
<feature type="region of interest" description="Disordered" evidence="10">
    <location>
        <begin position="1885"/>
        <end position="1911"/>
    </location>
</feature>
<feature type="compositionally biased region" description="Low complexity" evidence="10">
    <location>
        <begin position="1502"/>
        <end position="1511"/>
    </location>
</feature>
<feature type="compositionally biased region" description="Low complexity" evidence="10">
    <location>
        <begin position="1633"/>
        <end position="1668"/>
    </location>
</feature>
<keyword evidence="1" id="KW-0597">Phosphoprotein</keyword>
<name>A0A3B4EJV4_PYGNA</name>
<feature type="region of interest" description="Disordered" evidence="10">
    <location>
        <begin position="159"/>
        <end position="229"/>
    </location>
</feature>
<evidence type="ECO:0000256" key="9">
    <source>
        <dbReference type="PROSITE-ProRule" id="PRU00339"/>
    </source>
</evidence>
<dbReference type="Pfam" id="PF25520">
    <property type="entry name" value="AAA_lid_TANC1"/>
    <property type="match status" value="1"/>
</dbReference>
<feature type="repeat" description="TPR" evidence="9">
    <location>
        <begin position="1345"/>
        <end position="1378"/>
    </location>
</feature>
<dbReference type="PANTHER" id="PTHR24166">
    <property type="entry name" value="ROLLING PEBBLES, ISOFORM B"/>
    <property type="match status" value="1"/>
</dbReference>
<feature type="region of interest" description="Disordered" evidence="10">
    <location>
        <begin position="1849"/>
        <end position="1870"/>
    </location>
</feature>
<dbReference type="Pfam" id="PF25521">
    <property type="entry name" value="WHD_TANC1"/>
    <property type="match status" value="1"/>
</dbReference>
<dbReference type="OMA" id="MTQRPYQ"/>
<feature type="repeat" description="ANK" evidence="8">
    <location>
        <begin position="1109"/>
        <end position="1141"/>
    </location>
</feature>
<keyword evidence="4" id="KW-0770">Synapse</keyword>
<accession>A0A3B4EJV4</accession>
<feature type="compositionally biased region" description="Pro residues" evidence="10">
    <location>
        <begin position="1438"/>
        <end position="1448"/>
    </location>
</feature>
<feature type="region of interest" description="Disordered" evidence="10">
    <location>
        <begin position="438"/>
        <end position="481"/>
    </location>
</feature>
<reference evidence="13 14" key="1">
    <citation type="submission" date="2020-10" db="EMBL/GenBank/DDBJ databases">
        <title>Pygocentrus nattereri (red-bellied piranha) genome, fPygNat1, primary haplotype.</title>
        <authorList>
            <person name="Myers G."/>
            <person name="Meyer A."/>
            <person name="Karagic N."/>
            <person name="Pippel M."/>
            <person name="Winkler S."/>
            <person name="Tracey A."/>
            <person name="Wood J."/>
            <person name="Formenti G."/>
            <person name="Howe K."/>
            <person name="Fedrigo O."/>
            <person name="Jarvis E.D."/>
        </authorList>
    </citation>
    <scope>NUCLEOTIDE SEQUENCE [LARGE SCALE GENOMIC DNA]</scope>
</reference>
<feature type="compositionally biased region" description="Low complexity" evidence="10">
    <location>
        <begin position="1532"/>
        <end position="1545"/>
    </location>
</feature>
<evidence type="ECO:0000313" key="14">
    <source>
        <dbReference type="Proteomes" id="UP001501920"/>
    </source>
</evidence>
<feature type="region of interest" description="Disordered" evidence="10">
    <location>
        <begin position="1491"/>
        <end position="1675"/>
    </location>
</feature>
<dbReference type="InterPro" id="IPR011990">
    <property type="entry name" value="TPR-like_helical_dom_sf"/>
</dbReference>
<feature type="repeat" description="ANK" evidence="8">
    <location>
        <begin position="958"/>
        <end position="990"/>
    </location>
</feature>
<evidence type="ECO:0000313" key="13">
    <source>
        <dbReference type="Ensembl" id="ENSPNAP00000036053.2"/>
    </source>
</evidence>
<dbReference type="PROSITE" id="PS50297">
    <property type="entry name" value="ANK_REP_REGION"/>
    <property type="match status" value="5"/>
</dbReference>
<reference evidence="13" key="3">
    <citation type="submission" date="2025-09" db="UniProtKB">
        <authorList>
            <consortium name="Ensembl"/>
        </authorList>
    </citation>
    <scope>IDENTIFICATION</scope>
</reference>
<dbReference type="InterPro" id="IPR002110">
    <property type="entry name" value="Ankyrin_rpt"/>
</dbReference>
<evidence type="ECO:0000256" key="1">
    <source>
        <dbReference type="ARBA" id="ARBA00022553"/>
    </source>
</evidence>
<feature type="repeat" description="ANK" evidence="8">
    <location>
        <begin position="1208"/>
        <end position="1240"/>
    </location>
</feature>
<dbReference type="Proteomes" id="UP001501920">
    <property type="component" value="Chromosome 13"/>
</dbReference>
<dbReference type="PRINTS" id="PR01415">
    <property type="entry name" value="ANKYRIN"/>
</dbReference>
<sequence length="2067" mass="227979">LFQSQLKVLYRRVIKHIFSLFNCRKCSFFVRAVGGSIDSDCAFEGDYGVPPLSMAEGLQHIRIMEGVSRSLPSSPLLTHQTVSVRLQPVKKISAPVRKAKFVESPRIPESALSFPTPTPPATRTPNWDPHRPGPDLGPPPSVDEAANTLMTRLGFLLGDKVSEGPQGPQYSMEESDDLQGVGVSGRMSPCSTLTSSTASPPGCSPCSTLPPAAPGQPLTSPTSTLESRDSGIIATLTSYSEPADRKHGEGLRASSLKLWHSHRATLDSSLYRVDENMAASTHSLNKIPEPGSTHHSSHPTPLYLMPRPNSVAATSSAHLEDLAYLDEQRHAPLRTSLRMPRQNSMASGRSGQDLRVRFAPYRLQDIALKPLLFEVPSITMDSVFTGRDWLFQEIDAQLGSANPTTNHGVVLVGNIGFGKTAIISRLVALSCHGNRMRQIASDSPQASPKHGDGLPLTQPQPSHGTLGGGSCPGTPEMRRRQEEAMRRLASQVVAYHYCQADNAYTCLVPEFVHNVAALLCRSPQLSAYRELLLREPHVQSMLSLRSCVQDPLNAFRRGVLEPLDALYKERKITVDEDFIILIDGLNEAEFHKPDYGDTIVSFLCKTISGFPAWLKLVVTVRTSLQDITKPLPFHRISLDALEENDAIDQDLQGYILHRIHSSAEIQNNISLNGKMDNTSFGKLSAHLKALSQGSYLYLKLTFDLIERGYLVLKSSSYKVVPVSLAEVYLLQCNMRFPTQSSFERALPLLNVALASLHPLTDEQIYQAINAGSLQGTLEWDDFQQRMDNLAVFLVKRRDGTRMFVHPSFREWLIWREEGEKTKFLCDPRNGHTLLAFWFSRQQNKLNRQQTIELGHHILKAHIFKGLSKKVGVSSSILQGLWVSYSTESLSTALSSLRNLYTPNIKVSRLLMMGGANVNYRTEVLNNAPVLCVHAHLGYMDMVNLLLEFGASVDSPSESGMTPLSYAAAAGHLSIVTTFCKKRAKLDHLDRNGQCALVHAALRGHIELVKFLLQSDWGTGANQTSQAAFSKSHAVQQALVAAASMGFIEIVSYLLDLPEKDEEETERAQINNYDSLWGETALTAAAGRGKLDVCRLLLEQGSAVAQPNRRGLVPLFSAVRQGHWQIVDLLLNHGADVNMADKQGRTPLMMAASEGHVETVEYLLAQGASMPLMDKEGLTALSWACLKGHLPVVRCLVERGAATDHADKNGRTPLDLAAFYGDADVVQFLVDQGALIEHVDYSGMRPLDRAVGCRNTSVVVALLKKGAKIGCQTLPSRHRGGPATWAMATSKPDIMIILLRKLIEEGDGFYKKGKVKEAAQRYQYALKKFPREGFSEDLKTFRELKVSLFLNLSRCRRKMNDFGMAEEFATKALELKPKSYEAFYARARAKRSSRQFSEALEDLREAMKLCPNNREIVRLLQRVEEECRQVTQTEEPELEPPPSPPPSPLPVEEEEEPPRHTPPPEPRLDDMEPVQDLFEDDDFLEQELEGVSIGLPPEPRSNPSSLPIIHSPPLSPVPHEAAYLTGGQAFEFHPSPTSMSSPTHQSYQSTSPCVSPTHQNSHYRHSPPHTSPAHQASYRFSPPPMGSGGQGMDYQSPPPSPLRRGASYRASPPMETVCLYRSQSGSPVRYQQEPLPSRPKSPLSKMSSQRSFQLQSQQSQCSQSSQHHQAQGHRLQPSVAQIVRTSQPGSGVYGQLAHPLSSRYQGTSMDVEREREREARLVYQPSLDGRSMSQVQSSLSVGALCQHGGRDDVPQRPASAYRSATGGPGGMRFSQTPQISRSQSAAYYPVSKHELERAVAVSSMPPCQLGSPEIPHLVRRPISANTGDLKQHVPTPRPLIHSQSVGLRFSPSSSNISSGSSANLGPGFRPSSSMAQMEIPLQVAYERSFDEPSSLSPSQGGLYPSEPARSRTTPFMGIIDKTARTQQQYLHQPSRAWPLDNVITSPTTPGNLIHQASTASSYSPPTSLGNIAYYNKTNNAQNGHMLEDEYYVQPQPSSLGKLANGGARDRDLLERVSQVPTYQDVKVARTMPVAQAYQENMYRQLSRDARQGPTSPIKPKRPFVESNV</sequence>